<gene>
    <name evidence="1" type="ORF">METZ01_LOCUS190241</name>
</gene>
<reference evidence="1" key="1">
    <citation type="submission" date="2018-05" db="EMBL/GenBank/DDBJ databases">
        <authorList>
            <person name="Lanie J.A."/>
            <person name="Ng W.-L."/>
            <person name="Kazmierczak K.M."/>
            <person name="Andrzejewski T.M."/>
            <person name="Davidsen T.M."/>
            <person name="Wayne K.J."/>
            <person name="Tettelin H."/>
            <person name="Glass J.I."/>
            <person name="Rusch D."/>
            <person name="Podicherti R."/>
            <person name="Tsui H.-C.T."/>
            <person name="Winkler M.E."/>
        </authorList>
    </citation>
    <scope>NUCLEOTIDE SEQUENCE</scope>
</reference>
<sequence>MHQRFNEFEEVSRVKITPNQDIVFSKMIRSNGEVCLFVNPQADPSSSLQWKDKGIAIPRGCLEEFYRAVSDTRSLFLDDKKESMICE</sequence>
<evidence type="ECO:0000313" key="1">
    <source>
        <dbReference type="EMBL" id="SVB37387.1"/>
    </source>
</evidence>
<dbReference type="EMBL" id="UINC01039220">
    <property type="protein sequence ID" value="SVB37387.1"/>
    <property type="molecule type" value="Genomic_DNA"/>
</dbReference>
<proteinExistence type="predicted"/>
<dbReference type="AlphaFoldDB" id="A0A382DIF0"/>
<protein>
    <submittedName>
        <fullName evidence="1">Uncharacterized protein</fullName>
    </submittedName>
</protein>
<accession>A0A382DIF0</accession>
<organism evidence="1">
    <name type="scientific">marine metagenome</name>
    <dbReference type="NCBI Taxonomy" id="408172"/>
    <lineage>
        <taxon>unclassified sequences</taxon>
        <taxon>metagenomes</taxon>
        <taxon>ecological metagenomes</taxon>
    </lineage>
</organism>
<name>A0A382DIF0_9ZZZZ</name>